<sequence length="92" mass="11255">MRPINIVLKLKFECFLLQMLHLIINNYEYHLRLKYKKMIFLLWRLFYIDYVVVCCKKNGHPTPLESSLIDAITERISYARKQIKMTLKKQKY</sequence>
<gene>
    <name evidence="1" type="ORF">ACJMK2_039139</name>
</gene>
<dbReference type="EMBL" id="JBJQND010000007">
    <property type="protein sequence ID" value="KAL3871120.1"/>
    <property type="molecule type" value="Genomic_DNA"/>
</dbReference>
<accession>A0ABD3WF01</accession>
<protein>
    <submittedName>
        <fullName evidence="1">Uncharacterized protein</fullName>
    </submittedName>
</protein>
<evidence type="ECO:0000313" key="2">
    <source>
        <dbReference type="Proteomes" id="UP001634394"/>
    </source>
</evidence>
<organism evidence="1 2">
    <name type="scientific">Sinanodonta woodiana</name>
    <name type="common">Chinese pond mussel</name>
    <name type="synonym">Anodonta woodiana</name>
    <dbReference type="NCBI Taxonomy" id="1069815"/>
    <lineage>
        <taxon>Eukaryota</taxon>
        <taxon>Metazoa</taxon>
        <taxon>Spiralia</taxon>
        <taxon>Lophotrochozoa</taxon>
        <taxon>Mollusca</taxon>
        <taxon>Bivalvia</taxon>
        <taxon>Autobranchia</taxon>
        <taxon>Heteroconchia</taxon>
        <taxon>Palaeoheterodonta</taxon>
        <taxon>Unionida</taxon>
        <taxon>Unionoidea</taxon>
        <taxon>Unionidae</taxon>
        <taxon>Unioninae</taxon>
        <taxon>Sinanodonta</taxon>
    </lineage>
</organism>
<reference evidence="1 2" key="1">
    <citation type="submission" date="2024-11" db="EMBL/GenBank/DDBJ databases">
        <title>Chromosome-level genome assembly of the freshwater bivalve Anodonta woodiana.</title>
        <authorList>
            <person name="Chen X."/>
        </authorList>
    </citation>
    <scope>NUCLEOTIDE SEQUENCE [LARGE SCALE GENOMIC DNA]</scope>
    <source>
        <strain evidence="1">MN2024</strain>
        <tissue evidence="1">Gills</tissue>
    </source>
</reference>
<dbReference type="AlphaFoldDB" id="A0ABD3WF01"/>
<comment type="caution">
    <text evidence="1">The sequence shown here is derived from an EMBL/GenBank/DDBJ whole genome shotgun (WGS) entry which is preliminary data.</text>
</comment>
<dbReference type="Proteomes" id="UP001634394">
    <property type="component" value="Unassembled WGS sequence"/>
</dbReference>
<evidence type="ECO:0000313" key="1">
    <source>
        <dbReference type="EMBL" id="KAL3871120.1"/>
    </source>
</evidence>
<name>A0ABD3WF01_SINWO</name>
<proteinExistence type="predicted"/>
<keyword evidence="2" id="KW-1185">Reference proteome</keyword>